<dbReference type="InterPro" id="IPR005650">
    <property type="entry name" value="BlaI_family"/>
</dbReference>
<dbReference type="Pfam" id="PF03965">
    <property type="entry name" value="Penicillinase_R"/>
    <property type="match status" value="1"/>
</dbReference>
<evidence type="ECO:0000256" key="3">
    <source>
        <dbReference type="ARBA" id="ARBA00023125"/>
    </source>
</evidence>
<sequence length="115" mass="12646">MEVLKALWEASPQSARELHDAVAARTGWAVSTTRTVLERMRAKELVVREEVHGLAVFSAARSKVEVLGDSLEHVLRHVLEVSGKLPVSALSGSAILNESELAELERLLNGRKKRP</sequence>
<evidence type="ECO:0000256" key="4">
    <source>
        <dbReference type="ARBA" id="ARBA00023163"/>
    </source>
</evidence>
<keyword evidence="4" id="KW-0804">Transcription</keyword>
<dbReference type="SUPFAM" id="SSF46785">
    <property type="entry name" value="Winged helix' DNA-binding domain"/>
    <property type="match status" value="1"/>
</dbReference>
<reference evidence="5 6" key="1">
    <citation type="submission" date="2019-06" db="EMBL/GenBank/DDBJ databases">
        <title>A complete genome sequence for Luteibacter pinisoli MAH-14.</title>
        <authorList>
            <person name="Baltrus D.A."/>
        </authorList>
    </citation>
    <scope>NUCLEOTIDE SEQUENCE [LARGE SCALE GENOMIC DNA]</scope>
    <source>
        <strain evidence="5 6">MAH-14</strain>
    </source>
</reference>
<accession>A0A4Y5Z3I5</accession>
<dbReference type="Gene3D" id="1.10.10.10">
    <property type="entry name" value="Winged helix-like DNA-binding domain superfamily/Winged helix DNA-binding domain"/>
    <property type="match status" value="1"/>
</dbReference>
<comment type="similarity">
    <text evidence="1">Belongs to the BlaI transcriptional regulatory family.</text>
</comment>
<evidence type="ECO:0000256" key="2">
    <source>
        <dbReference type="ARBA" id="ARBA00023015"/>
    </source>
</evidence>
<dbReference type="OrthoDB" id="279010at2"/>
<dbReference type="InterPro" id="IPR036388">
    <property type="entry name" value="WH-like_DNA-bd_sf"/>
</dbReference>
<keyword evidence="6" id="KW-1185">Reference proteome</keyword>
<dbReference type="GO" id="GO:0045892">
    <property type="term" value="P:negative regulation of DNA-templated transcription"/>
    <property type="evidence" value="ECO:0007669"/>
    <property type="project" value="InterPro"/>
</dbReference>
<keyword evidence="3" id="KW-0238">DNA-binding</keyword>
<dbReference type="EMBL" id="CP041046">
    <property type="protein sequence ID" value="QDE39466.1"/>
    <property type="molecule type" value="Genomic_DNA"/>
</dbReference>
<proteinExistence type="inferred from homology"/>
<evidence type="ECO:0000313" key="5">
    <source>
        <dbReference type="EMBL" id="QDE39466.1"/>
    </source>
</evidence>
<organism evidence="5 6">
    <name type="scientific">Luteibacter pinisoli</name>
    <dbReference type="NCBI Taxonomy" id="2589080"/>
    <lineage>
        <taxon>Bacteria</taxon>
        <taxon>Pseudomonadati</taxon>
        <taxon>Pseudomonadota</taxon>
        <taxon>Gammaproteobacteria</taxon>
        <taxon>Lysobacterales</taxon>
        <taxon>Rhodanobacteraceae</taxon>
        <taxon>Luteibacter</taxon>
    </lineage>
</organism>
<evidence type="ECO:0000313" key="6">
    <source>
        <dbReference type="Proteomes" id="UP000316093"/>
    </source>
</evidence>
<gene>
    <name evidence="5" type="ORF">FIV34_09755</name>
</gene>
<dbReference type="KEGG" id="lpy:FIV34_09755"/>
<dbReference type="InterPro" id="IPR036390">
    <property type="entry name" value="WH_DNA-bd_sf"/>
</dbReference>
<protein>
    <submittedName>
        <fullName evidence="5">BlaI/MecI/CopY family transcriptional regulator</fullName>
    </submittedName>
</protein>
<name>A0A4Y5Z3I5_9GAMM</name>
<evidence type="ECO:0000256" key="1">
    <source>
        <dbReference type="ARBA" id="ARBA00011046"/>
    </source>
</evidence>
<dbReference type="AlphaFoldDB" id="A0A4Y5Z3I5"/>
<dbReference type="Proteomes" id="UP000316093">
    <property type="component" value="Chromosome"/>
</dbReference>
<keyword evidence="2" id="KW-0805">Transcription regulation</keyword>
<dbReference type="GO" id="GO:0003677">
    <property type="term" value="F:DNA binding"/>
    <property type="evidence" value="ECO:0007669"/>
    <property type="project" value="UniProtKB-KW"/>
</dbReference>